<proteinExistence type="predicted"/>
<evidence type="ECO:0000313" key="3">
    <source>
        <dbReference type="Proteomes" id="UP000243127"/>
    </source>
</evidence>
<dbReference type="AlphaFoldDB" id="A9BL38"/>
<gene>
    <name evidence="2" type="ORF">HAN_3g411</name>
</gene>
<evidence type="ECO:0000256" key="1">
    <source>
        <dbReference type="SAM" id="MobiDB-lite"/>
    </source>
</evidence>
<dbReference type="EMBL" id="CP000883">
    <property type="protein sequence ID" value="ABW98221.1"/>
    <property type="molecule type" value="Genomic_DNA"/>
</dbReference>
<feature type="region of interest" description="Disordered" evidence="1">
    <location>
        <begin position="14"/>
        <end position="35"/>
    </location>
</feature>
<keyword evidence="2" id="KW-0542">Nucleomorph</keyword>
<dbReference type="Proteomes" id="UP000243127">
    <property type="component" value="Nucleomorph 3"/>
</dbReference>
<dbReference type="RefSeq" id="XP_001712546.1">
    <property type="nucleotide sequence ID" value="XM_001712494.1"/>
</dbReference>
<dbReference type="GeneID" id="5739558"/>
<name>A9BL38_HEMAN</name>
<protein>
    <submittedName>
        <fullName evidence="2">Uncharacterized protein</fullName>
    </submittedName>
</protein>
<organism evidence="2 3">
    <name type="scientific">Hemiselmis andersenii</name>
    <name type="common">Cryptophyte alga</name>
    <dbReference type="NCBI Taxonomy" id="464988"/>
    <lineage>
        <taxon>Eukaryota</taxon>
        <taxon>Cryptophyceae</taxon>
        <taxon>Cryptomonadales</taxon>
        <taxon>Hemiselmidaceae</taxon>
        <taxon>Hemiselmis</taxon>
    </lineage>
</organism>
<accession>A9BL38</accession>
<evidence type="ECO:0000313" key="2">
    <source>
        <dbReference type="EMBL" id="ABW98221.1"/>
    </source>
</evidence>
<reference evidence="2 3" key="1">
    <citation type="journal article" date="2007" name="Proc. Natl. Acad. Sci. U.S.A.">
        <title>Nucleomorph genome of Hemiselmis andersenii reveals complete intron loss and compaction as a driver of protein structure and function.</title>
        <authorList>
            <person name="Lane C.E."/>
            <person name="van den Heuvel K."/>
            <person name="Kozera C."/>
            <person name="Curtis B.A."/>
            <person name="Parsons B.J."/>
            <person name="Bowman S."/>
            <person name="Archibald J.M."/>
        </authorList>
    </citation>
    <scope>NUCLEOTIDE SEQUENCE [LARGE SCALE GENOMIC DNA]</scope>
    <source>
        <strain evidence="2 3">CCMP644</strain>
    </source>
</reference>
<sequence length="335" mass="41363">MNNFPIFLKNFKKKNKKKKKEMTKKNKKKNNKPQKISGIKNFKKKLSEGFSLKKKFLEIPFLDKKEINLDINQKRNFSFFAKKELKENENNFPKISSFFFFGLKSKFSLSRLNQIFDSKNKKNFSEFSPLFFLISKLEKKKGYKILKYCLYQMILINFFSLFSIKEYFRLEIFFFKKIFFFFYRYIKKKKILKIKTSLNKVFSKIYWTFHEKLFNFQIGKIFIQILFKEIWFLKNFFFSSKKLFYFLGRKVFNNFPILKISFLFLLPKIDFLKNFPFEAIIKNNWDFYSQFPFSFGSNFFRKSIREKKKKVFFFEFLPKNRNFFQEFKICFINKI</sequence>
<geneLocation type="nucleomorph" evidence="2"/>
<feature type="compositionally biased region" description="Basic residues" evidence="1">
    <location>
        <begin position="14"/>
        <end position="32"/>
    </location>
</feature>